<feature type="compositionally biased region" description="Low complexity" evidence="1">
    <location>
        <begin position="79"/>
        <end position="88"/>
    </location>
</feature>
<dbReference type="SUPFAM" id="SSF46955">
    <property type="entry name" value="Putative DNA-binding domain"/>
    <property type="match status" value="1"/>
</dbReference>
<dbReference type="EMBL" id="VFOQ01000001">
    <property type="protein sequence ID" value="TQL60137.1"/>
    <property type="molecule type" value="Genomic_DNA"/>
</dbReference>
<gene>
    <name evidence="3" type="ORF">FB474_1520</name>
</gene>
<organism evidence="3 4">
    <name type="scientific">Oryzihumus leptocrescens</name>
    <dbReference type="NCBI Taxonomy" id="297536"/>
    <lineage>
        <taxon>Bacteria</taxon>
        <taxon>Bacillati</taxon>
        <taxon>Actinomycetota</taxon>
        <taxon>Actinomycetes</taxon>
        <taxon>Micrococcales</taxon>
        <taxon>Intrasporangiaceae</taxon>
        <taxon>Oryzihumus</taxon>
    </lineage>
</organism>
<dbReference type="InterPro" id="IPR009061">
    <property type="entry name" value="DNA-bd_dom_put_sf"/>
</dbReference>
<evidence type="ECO:0000259" key="2">
    <source>
        <dbReference type="Pfam" id="PF12728"/>
    </source>
</evidence>
<keyword evidence="4" id="KW-1185">Reference proteome</keyword>
<dbReference type="RefSeq" id="WP_141788074.1">
    <property type="nucleotide sequence ID" value="NZ_VFOQ01000001.1"/>
</dbReference>
<evidence type="ECO:0000313" key="4">
    <source>
        <dbReference type="Proteomes" id="UP000319514"/>
    </source>
</evidence>
<name>A0A542ZIG3_9MICO</name>
<feature type="compositionally biased region" description="Basic residues" evidence="1">
    <location>
        <begin position="95"/>
        <end position="106"/>
    </location>
</feature>
<comment type="caution">
    <text evidence="3">The sequence shown here is derived from an EMBL/GenBank/DDBJ whole genome shotgun (WGS) entry which is preliminary data.</text>
</comment>
<proteinExistence type="predicted"/>
<sequence length="106" mass="11727">MVSTPAPRPVDLSDPIYTIETVAALLHVSIDTARQYSYRADFPAARELGARLLWDREELLAWFRALPRRTAADRRRAAAPEAPAPAVADGTLARPYRRRGSATRAA</sequence>
<feature type="domain" description="Helix-turn-helix" evidence="2">
    <location>
        <begin position="17"/>
        <end position="65"/>
    </location>
</feature>
<dbReference type="OrthoDB" id="3830907at2"/>
<feature type="region of interest" description="Disordered" evidence="1">
    <location>
        <begin position="73"/>
        <end position="106"/>
    </location>
</feature>
<dbReference type="InterPro" id="IPR041657">
    <property type="entry name" value="HTH_17"/>
</dbReference>
<dbReference type="Proteomes" id="UP000319514">
    <property type="component" value="Unassembled WGS sequence"/>
</dbReference>
<dbReference type="AlphaFoldDB" id="A0A542ZIG3"/>
<protein>
    <submittedName>
        <fullName evidence="3">Helix-turn-helix protein</fullName>
    </submittedName>
</protein>
<reference evidence="3 4" key="1">
    <citation type="submission" date="2019-06" db="EMBL/GenBank/DDBJ databases">
        <title>Sequencing the genomes of 1000 actinobacteria strains.</title>
        <authorList>
            <person name="Klenk H.-P."/>
        </authorList>
    </citation>
    <scope>NUCLEOTIDE SEQUENCE [LARGE SCALE GENOMIC DNA]</scope>
    <source>
        <strain evidence="3 4">DSM 18082</strain>
    </source>
</reference>
<accession>A0A542ZIG3</accession>
<evidence type="ECO:0000256" key="1">
    <source>
        <dbReference type="SAM" id="MobiDB-lite"/>
    </source>
</evidence>
<dbReference type="Pfam" id="PF12728">
    <property type="entry name" value="HTH_17"/>
    <property type="match status" value="1"/>
</dbReference>
<evidence type="ECO:0000313" key="3">
    <source>
        <dbReference type="EMBL" id="TQL60137.1"/>
    </source>
</evidence>